<evidence type="ECO:0000313" key="5">
    <source>
        <dbReference type="EMBL" id="NMH15787.1"/>
    </source>
</evidence>
<protein>
    <recommendedName>
        <fullName evidence="3">Putative Fis-like DNA-binding protein</fullName>
    </recommendedName>
</protein>
<sequence>MPECRDELGRAVLATLERYFHDLEGQTPTGLYALVMDRVESELIRYILARADGNQTLAAQMLGINRNTLRRKIQQYHLG</sequence>
<feature type="domain" description="DNA binding HTH" evidence="4">
    <location>
        <begin position="37"/>
        <end position="76"/>
    </location>
</feature>
<dbReference type="EMBL" id="JAAAUB010000001">
    <property type="protein sequence ID" value="NMH15787.1"/>
    <property type="molecule type" value="Genomic_DNA"/>
</dbReference>
<keyword evidence="2" id="KW-0238">DNA-binding</keyword>
<dbReference type="Proteomes" id="UP000669605">
    <property type="component" value="Unassembled WGS sequence"/>
</dbReference>
<dbReference type="InterPro" id="IPR002197">
    <property type="entry name" value="HTH_Fis"/>
</dbReference>
<evidence type="ECO:0000256" key="2">
    <source>
        <dbReference type="ARBA" id="ARBA00023125"/>
    </source>
</evidence>
<dbReference type="InterPro" id="IPR009057">
    <property type="entry name" value="Homeodomain-like_sf"/>
</dbReference>
<dbReference type="PANTHER" id="PTHR47918:SF1">
    <property type="entry name" value="DNA-BINDING PROTEIN FIS"/>
    <property type="match status" value="1"/>
</dbReference>
<dbReference type="Gene3D" id="1.10.10.60">
    <property type="entry name" value="Homeodomain-like"/>
    <property type="match status" value="1"/>
</dbReference>
<organism evidence="5 6">
    <name type="scientific">Tepidiphilus baoligensis</name>
    <dbReference type="NCBI Taxonomy" id="2698687"/>
    <lineage>
        <taxon>Bacteria</taxon>
        <taxon>Pseudomonadati</taxon>
        <taxon>Pseudomonadota</taxon>
        <taxon>Hydrogenophilia</taxon>
        <taxon>Hydrogenophilales</taxon>
        <taxon>Hydrogenophilaceae</taxon>
        <taxon>Tepidiphilus</taxon>
    </lineage>
</organism>
<evidence type="ECO:0000256" key="3">
    <source>
        <dbReference type="ARBA" id="ARBA00029540"/>
    </source>
</evidence>
<reference evidence="5 6" key="1">
    <citation type="journal article" date="2020" name="Curr. Microbiol.">
        <title>Tepidiphilus baoligensis sp. nov., a Novel Bacterium of the Family Hydrogenophilaceae Isolated from an Oil Reservoir.</title>
        <authorList>
            <person name="Zhang X."/>
            <person name="Wang G."/>
            <person name="Ma X."/>
            <person name="Yu J."/>
            <person name="You J."/>
            <person name="Xue Y."/>
            <person name="Ma Y."/>
        </authorList>
    </citation>
    <scope>NUCLEOTIDE SEQUENCE [LARGE SCALE GENOMIC DNA]</scope>
    <source>
        <strain evidence="5 6">B18-69</strain>
    </source>
</reference>
<dbReference type="PANTHER" id="PTHR47918">
    <property type="entry name" value="DNA-BINDING PROTEIN FIS"/>
    <property type="match status" value="1"/>
</dbReference>
<evidence type="ECO:0000256" key="1">
    <source>
        <dbReference type="ARBA" id="ARBA00008559"/>
    </source>
</evidence>
<dbReference type="InterPro" id="IPR050207">
    <property type="entry name" value="Trans_regulatory_Fis"/>
</dbReference>
<proteinExistence type="inferred from homology"/>
<evidence type="ECO:0000259" key="4">
    <source>
        <dbReference type="Pfam" id="PF02954"/>
    </source>
</evidence>
<gene>
    <name evidence="5" type="ORF">GV368_01405</name>
</gene>
<dbReference type="PIRSF" id="PIRSF002097">
    <property type="entry name" value="DNA-binding_Fis"/>
    <property type="match status" value="1"/>
</dbReference>
<keyword evidence="6" id="KW-1185">Reference proteome</keyword>
<comment type="similarity">
    <text evidence="1">Belongs to the transcriptional regulatory Fis family.</text>
</comment>
<dbReference type="SUPFAM" id="SSF46689">
    <property type="entry name" value="Homeodomain-like"/>
    <property type="match status" value="1"/>
</dbReference>
<name>A0ABX1QIA4_9PROT</name>
<dbReference type="PRINTS" id="PR01590">
    <property type="entry name" value="HTHFIS"/>
</dbReference>
<evidence type="ECO:0000313" key="6">
    <source>
        <dbReference type="Proteomes" id="UP000669605"/>
    </source>
</evidence>
<dbReference type="InterPro" id="IPR005412">
    <property type="entry name" value="Fis_DNA-bd"/>
</dbReference>
<dbReference type="Pfam" id="PF02954">
    <property type="entry name" value="HTH_8"/>
    <property type="match status" value="1"/>
</dbReference>
<comment type="caution">
    <text evidence="5">The sequence shown here is derived from an EMBL/GenBank/DDBJ whole genome shotgun (WGS) entry which is preliminary data.</text>
</comment>
<accession>A0ABX1QIA4</accession>